<evidence type="ECO:0000313" key="1">
    <source>
        <dbReference type="EMBL" id="JAH88181.1"/>
    </source>
</evidence>
<name>A0A0E9WCY4_ANGAN</name>
<sequence>MSCCKRPFSSSSCWICRFNSSRLEHSSSIHVTSSLLYVCNAAPCFVMVRSHNPGPEFSSVIFFTEEIVLPVAKQQFMFLFHTLTSFVLELTSVIFCNLHEHHDIPFFLTFTYFGFQG</sequence>
<reference evidence="1" key="1">
    <citation type="submission" date="2014-11" db="EMBL/GenBank/DDBJ databases">
        <authorList>
            <person name="Amaro Gonzalez C."/>
        </authorList>
    </citation>
    <scope>NUCLEOTIDE SEQUENCE</scope>
</reference>
<organism evidence="1">
    <name type="scientific">Anguilla anguilla</name>
    <name type="common">European freshwater eel</name>
    <name type="synonym">Muraena anguilla</name>
    <dbReference type="NCBI Taxonomy" id="7936"/>
    <lineage>
        <taxon>Eukaryota</taxon>
        <taxon>Metazoa</taxon>
        <taxon>Chordata</taxon>
        <taxon>Craniata</taxon>
        <taxon>Vertebrata</taxon>
        <taxon>Euteleostomi</taxon>
        <taxon>Actinopterygii</taxon>
        <taxon>Neopterygii</taxon>
        <taxon>Teleostei</taxon>
        <taxon>Anguilliformes</taxon>
        <taxon>Anguillidae</taxon>
        <taxon>Anguilla</taxon>
    </lineage>
</organism>
<accession>A0A0E9WCY4</accession>
<proteinExistence type="predicted"/>
<dbReference type="AlphaFoldDB" id="A0A0E9WCY4"/>
<reference evidence="1" key="2">
    <citation type="journal article" date="2015" name="Fish Shellfish Immunol.">
        <title>Early steps in the European eel (Anguilla anguilla)-Vibrio vulnificus interaction in the gills: Role of the RtxA13 toxin.</title>
        <authorList>
            <person name="Callol A."/>
            <person name="Pajuelo D."/>
            <person name="Ebbesson L."/>
            <person name="Teles M."/>
            <person name="MacKenzie S."/>
            <person name="Amaro C."/>
        </authorList>
    </citation>
    <scope>NUCLEOTIDE SEQUENCE</scope>
</reference>
<protein>
    <submittedName>
        <fullName evidence="1">Uncharacterized protein</fullName>
    </submittedName>
</protein>
<dbReference type="EMBL" id="GBXM01020396">
    <property type="protein sequence ID" value="JAH88181.1"/>
    <property type="molecule type" value="Transcribed_RNA"/>
</dbReference>